<reference evidence="2 3" key="1">
    <citation type="submission" date="2018-12" db="EMBL/GenBank/DDBJ databases">
        <title>Draft genome sequence of Embleya hyalina NBRC 13850T.</title>
        <authorList>
            <person name="Komaki H."/>
            <person name="Hosoyama A."/>
            <person name="Kimura A."/>
            <person name="Ichikawa N."/>
            <person name="Tamura T."/>
        </authorList>
    </citation>
    <scope>NUCLEOTIDE SEQUENCE [LARGE SCALE GENOMIC DNA]</scope>
    <source>
        <strain evidence="2 3">NBRC 13850</strain>
    </source>
</reference>
<accession>A0A401YI60</accession>
<organism evidence="2 3">
    <name type="scientific">Embleya hyalina</name>
    <dbReference type="NCBI Taxonomy" id="516124"/>
    <lineage>
        <taxon>Bacteria</taxon>
        <taxon>Bacillati</taxon>
        <taxon>Actinomycetota</taxon>
        <taxon>Actinomycetes</taxon>
        <taxon>Kitasatosporales</taxon>
        <taxon>Streptomycetaceae</taxon>
        <taxon>Embleya</taxon>
    </lineage>
</organism>
<dbReference type="EMBL" id="BIFH01000015">
    <property type="protein sequence ID" value="GCD94283.1"/>
    <property type="molecule type" value="Genomic_DNA"/>
</dbReference>
<proteinExistence type="predicted"/>
<feature type="region of interest" description="Disordered" evidence="1">
    <location>
        <begin position="79"/>
        <end position="104"/>
    </location>
</feature>
<protein>
    <submittedName>
        <fullName evidence="2">Uncharacterized protein</fullName>
    </submittedName>
</protein>
<evidence type="ECO:0000313" key="3">
    <source>
        <dbReference type="Proteomes" id="UP000286931"/>
    </source>
</evidence>
<comment type="caution">
    <text evidence="2">The sequence shown here is derived from an EMBL/GenBank/DDBJ whole genome shotgun (WGS) entry which is preliminary data.</text>
</comment>
<evidence type="ECO:0000256" key="1">
    <source>
        <dbReference type="SAM" id="MobiDB-lite"/>
    </source>
</evidence>
<evidence type="ECO:0000313" key="2">
    <source>
        <dbReference type="EMBL" id="GCD94283.1"/>
    </source>
</evidence>
<dbReference type="AlphaFoldDB" id="A0A401YI60"/>
<keyword evidence="3" id="KW-1185">Reference proteome</keyword>
<dbReference type="Proteomes" id="UP000286931">
    <property type="component" value="Unassembled WGS sequence"/>
</dbReference>
<name>A0A401YI60_9ACTN</name>
<gene>
    <name evidence="2" type="ORF">EHYA_01943</name>
</gene>
<sequence length="104" mass="11038">MFAPRSRLYAGWAEGPSEVCREEVMGVSRFSDRRVHDHVVLDEIELYGDLMIAASASEGPLTQAQIDAVLGLAGGWGSGAHGRAGPRRRGLRSAPGVRSPGTPP</sequence>